<accession>A0AAD9ZRP8</accession>
<protein>
    <submittedName>
        <fullName evidence="1">Uncharacterized protein</fullName>
    </submittedName>
</protein>
<keyword evidence="2" id="KW-1185">Reference proteome</keyword>
<dbReference type="Proteomes" id="UP001281410">
    <property type="component" value="Unassembled WGS sequence"/>
</dbReference>
<gene>
    <name evidence="1" type="ORF">Dsin_029041</name>
</gene>
<evidence type="ECO:0000313" key="2">
    <source>
        <dbReference type="Proteomes" id="UP001281410"/>
    </source>
</evidence>
<reference evidence="1" key="1">
    <citation type="journal article" date="2023" name="Plant J.">
        <title>Genome sequences and population genomics provide insights into the demographic history, inbreeding, and mutation load of two 'living fossil' tree species of Dipteronia.</title>
        <authorList>
            <person name="Feng Y."/>
            <person name="Comes H.P."/>
            <person name="Chen J."/>
            <person name="Zhu S."/>
            <person name="Lu R."/>
            <person name="Zhang X."/>
            <person name="Li P."/>
            <person name="Qiu J."/>
            <person name="Olsen K.M."/>
            <person name="Qiu Y."/>
        </authorList>
    </citation>
    <scope>NUCLEOTIDE SEQUENCE</scope>
    <source>
        <strain evidence="1">NBL</strain>
    </source>
</reference>
<dbReference type="PANTHER" id="PTHR45786">
    <property type="entry name" value="DNA BINDING PROTEIN-LIKE"/>
    <property type="match status" value="1"/>
</dbReference>
<comment type="caution">
    <text evidence="1">The sequence shown here is derived from an EMBL/GenBank/DDBJ whole genome shotgun (WGS) entry which is preliminary data.</text>
</comment>
<dbReference type="PANTHER" id="PTHR45786:SF74">
    <property type="entry name" value="ATP-DEPENDENT DNA HELICASE"/>
    <property type="match status" value="1"/>
</dbReference>
<dbReference type="AlphaFoldDB" id="A0AAD9ZRP8"/>
<sequence>MDSSFVTDNNEIVLPSTNNVRQSSYSVANSNYCCYTIETITRVVESTIEIRVTGPHVYRFSGQNHHLMGSLLPTTGEKPKFVQLSIYDTENEVMNRLKALSKDNTLSSTLEFDVVSELVNMFDECNDLTKVFRMARDHFRVSEFIPIRLRLIRSCSNDSNVYFTNWIRSYSSSCRGSG</sequence>
<dbReference type="EMBL" id="JANJYJ010000009">
    <property type="protein sequence ID" value="KAK3189480.1"/>
    <property type="molecule type" value="Genomic_DNA"/>
</dbReference>
<evidence type="ECO:0000313" key="1">
    <source>
        <dbReference type="EMBL" id="KAK3189480.1"/>
    </source>
</evidence>
<proteinExistence type="predicted"/>
<name>A0AAD9ZRP8_9ROSI</name>
<organism evidence="1 2">
    <name type="scientific">Dipteronia sinensis</name>
    <dbReference type="NCBI Taxonomy" id="43782"/>
    <lineage>
        <taxon>Eukaryota</taxon>
        <taxon>Viridiplantae</taxon>
        <taxon>Streptophyta</taxon>
        <taxon>Embryophyta</taxon>
        <taxon>Tracheophyta</taxon>
        <taxon>Spermatophyta</taxon>
        <taxon>Magnoliopsida</taxon>
        <taxon>eudicotyledons</taxon>
        <taxon>Gunneridae</taxon>
        <taxon>Pentapetalae</taxon>
        <taxon>rosids</taxon>
        <taxon>malvids</taxon>
        <taxon>Sapindales</taxon>
        <taxon>Sapindaceae</taxon>
        <taxon>Hippocastanoideae</taxon>
        <taxon>Acereae</taxon>
        <taxon>Dipteronia</taxon>
    </lineage>
</organism>